<evidence type="ECO:0000259" key="1">
    <source>
        <dbReference type="PROSITE" id="PS51782"/>
    </source>
</evidence>
<dbReference type="Gene3D" id="3.10.350.10">
    <property type="entry name" value="LysM domain"/>
    <property type="match status" value="3"/>
</dbReference>
<organism evidence="2 3">
    <name type="scientific">Cytobacillus depressus</name>
    <dbReference type="NCBI Taxonomy" id="1602942"/>
    <lineage>
        <taxon>Bacteria</taxon>
        <taxon>Bacillati</taxon>
        <taxon>Bacillota</taxon>
        <taxon>Bacilli</taxon>
        <taxon>Bacillales</taxon>
        <taxon>Bacillaceae</taxon>
        <taxon>Cytobacillus</taxon>
    </lineage>
</organism>
<keyword evidence="3" id="KW-1185">Reference proteome</keyword>
<feature type="domain" description="LysM" evidence="1">
    <location>
        <begin position="164"/>
        <end position="207"/>
    </location>
</feature>
<dbReference type="PROSITE" id="PS51782">
    <property type="entry name" value="LYSM"/>
    <property type="match status" value="3"/>
</dbReference>
<dbReference type="SMART" id="SM00257">
    <property type="entry name" value="LysM"/>
    <property type="match status" value="3"/>
</dbReference>
<accession>A0A6L3V3W5</accession>
<feature type="domain" description="LysM" evidence="1">
    <location>
        <begin position="56"/>
        <end position="99"/>
    </location>
</feature>
<proteinExistence type="predicted"/>
<gene>
    <name evidence="2" type="ORF">F7731_17360</name>
</gene>
<evidence type="ECO:0000313" key="3">
    <source>
        <dbReference type="Proteomes" id="UP000481030"/>
    </source>
</evidence>
<feature type="domain" description="LysM" evidence="1">
    <location>
        <begin position="109"/>
        <end position="153"/>
    </location>
</feature>
<dbReference type="SUPFAM" id="SSF54106">
    <property type="entry name" value="LysM domain"/>
    <property type="match status" value="3"/>
</dbReference>
<name>A0A6L3V3W5_9BACI</name>
<dbReference type="PANTHER" id="PTHR33734">
    <property type="entry name" value="LYSM DOMAIN-CONTAINING GPI-ANCHORED PROTEIN 2"/>
    <property type="match status" value="1"/>
</dbReference>
<dbReference type="AlphaFoldDB" id="A0A6L3V3W5"/>
<evidence type="ECO:0000313" key="2">
    <source>
        <dbReference type="EMBL" id="KAB2332065.1"/>
    </source>
</evidence>
<dbReference type="EMBL" id="WBOS01000010">
    <property type="protein sequence ID" value="KAB2332065.1"/>
    <property type="molecule type" value="Genomic_DNA"/>
</dbReference>
<dbReference type="Proteomes" id="UP000481030">
    <property type="component" value="Unassembled WGS sequence"/>
</dbReference>
<dbReference type="InterPro" id="IPR036779">
    <property type="entry name" value="LysM_dom_sf"/>
</dbReference>
<reference evidence="2 3" key="1">
    <citation type="journal article" date="2016" name="Antonie Van Leeuwenhoek">
        <title>Bacillus depressus sp. nov., isolated from soil of a sunflower field.</title>
        <authorList>
            <person name="Wei X."/>
            <person name="Xin D."/>
            <person name="Xin Y."/>
            <person name="Zhang H."/>
            <person name="Wang T."/>
            <person name="Zhang J."/>
        </authorList>
    </citation>
    <scope>NUCLEOTIDE SEQUENCE [LARGE SCALE GENOMIC DNA]</scope>
    <source>
        <strain evidence="2 3">BZ1</strain>
    </source>
</reference>
<dbReference type="PANTHER" id="PTHR33734:SF22">
    <property type="entry name" value="MEMBRANE-BOUND LYTIC MUREIN TRANSGLYCOSYLASE D"/>
    <property type="match status" value="1"/>
</dbReference>
<dbReference type="CDD" id="cd00118">
    <property type="entry name" value="LysM"/>
    <property type="match status" value="3"/>
</dbReference>
<protein>
    <submittedName>
        <fullName evidence="2">LysM peptidoglycan-binding domain-containing protein</fullName>
    </submittedName>
</protein>
<comment type="caution">
    <text evidence="2">The sequence shown here is derived from an EMBL/GenBank/DDBJ whole genome shotgun (WGS) entry which is preliminary data.</text>
</comment>
<dbReference type="InterPro" id="IPR018392">
    <property type="entry name" value="LysM"/>
</dbReference>
<dbReference type="GO" id="GO:0008932">
    <property type="term" value="F:lytic endotransglycosylase activity"/>
    <property type="evidence" value="ECO:0007669"/>
    <property type="project" value="TreeGrafter"/>
</dbReference>
<dbReference type="Pfam" id="PF01476">
    <property type="entry name" value="LysM"/>
    <property type="match status" value="3"/>
</dbReference>
<dbReference type="OrthoDB" id="2572716at2"/>
<sequence>MGAIKLNTISTKRKQRIAEMRKQRIRARNKKVAVTTAAGAITALILLNSKAEASSSVYTVKSKDTLYTLSKKYEVSVEQLIKVNGLTSERIFVGQSLLIPNEQVVKKSTSYTIQKGDTLYSLAKQYGVSVEDLKKKNNIQLDQLSVGGQIIVPAESFERKKEEVTYTVVPGDTLWGIAKRFGLTVEDLAKENGLNKEMVLIGQKLNVPGDFHYSKVEIVGAADSFTVEFLEQGKPLVLRVPYGTAADYQNKSGQKVNLIHRNGSVISVN</sequence>